<evidence type="ECO:0000256" key="2">
    <source>
        <dbReference type="ARBA" id="ARBA00007200"/>
    </source>
</evidence>
<dbReference type="PhylomeDB" id="B4J1A4"/>
<accession>B4J1A4</accession>
<evidence type="ECO:0000256" key="1">
    <source>
        <dbReference type="ARBA" id="ARBA00004141"/>
    </source>
</evidence>
<evidence type="ECO:0000256" key="7">
    <source>
        <dbReference type="SAM" id="Phobius"/>
    </source>
</evidence>
<dbReference type="GO" id="GO:0005262">
    <property type="term" value="F:calcium channel activity"/>
    <property type="evidence" value="ECO:0007669"/>
    <property type="project" value="TreeGrafter"/>
</dbReference>
<feature type="transmembrane region" description="Helical" evidence="7">
    <location>
        <begin position="566"/>
        <end position="592"/>
    </location>
</feature>
<dbReference type="eggNOG" id="KOG3599">
    <property type="taxonomic scope" value="Eukaryota"/>
</dbReference>
<keyword evidence="6" id="KW-0325">Glycoprotein</keyword>
<dbReference type="Proteomes" id="UP000001070">
    <property type="component" value="Unassembled WGS sequence"/>
</dbReference>
<dbReference type="InterPro" id="IPR051223">
    <property type="entry name" value="Polycystin"/>
</dbReference>
<keyword evidence="5 7" id="KW-0472">Membrane</keyword>
<dbReference type="STRING" id="7222.B4J1A4"/>
<keyword evidence="4 7" id="KW-1133">Transmembrane helix</keyword>
<dbReference type="PANTHER" id="PTHR10877">
    <property type="entry name" value="POLYCYSTIN FAMILY MEMBER"/>
    <property type="match status" value="1"/>
</dbReference>
<feature type="transmembrane region" description="Helical" evidence="7">
    <location>
        <begin position="12"/>
        <end position="30"/>
    </location>
</feature>
<evidence type="ECO:0000313" key="11">
    <source>
        <dbReference type="Proteomes" id="UP000001070"/>
    </source>
</evidence>
<feature type="transmembrane region" description="Helical" evidence="7">
    <location>
        <begin position="378"/>
        <end position="401"/>
    </location>
</feature>
<evidence type="ECO:0000259" key="8">
    <source>
        <dbReference type="Pfam" id="PF08016"/>
    </source>
</evidence>
<dbReference type="OrthoDB" id="5322100at2759"/>
<dbReference type="FunCoup" id="B4J1A4">
    <property type="interactions" value="107"/>
</dbReference>
<dbReference type="Gene3D" id="1.10.287.70">
    <property type="match status" value="1"/>
</dbReference>
<evidence type="ECO:0000259" key="9">
    <source>
        <dbReference type="Pfam" id="PF20519"/>
    </source>
</evidence>
<dbReference type="GO" id="GO:0016020">
    <property type="term" value="C:membrane"/>
    <property type="evidence" value="ECO:0007669"/>
    <property type="project" value="UniProtKB-SubCell"/>
</dbReference>
<dbReference type="GO" id="GO:0005509">
    <property type="term" value="F:calcium ion binding"/>
    <property type="evidence" value="ECO:0007669"/>
    <property type="project" value="InterPro"/>
</dbReference>
<protein>
    <submittedName>
        <fullName evidence="10">GH14403</fullName>
    </submittedName>
</protein>
<feature type="transmembrane region" description="Helical" evidence="7">
    <location>
        <begin position="534"/>
        <end position="554"/>
    </location>
</feature>
<sequence length="700" mass="82260">MKAFLKKDKLFFATTILIILICVGFVIRFSGFNHEKQKIISILVNVFMVTVMLFLVADTIKFLLLAIDEAFWPRKLSAFTTDSEAKLHTRTDYLKMRLNSLRYRLLVTEDHRNEKLNLRYQNIAHDLWLYGKYFFLLMCLVLVTQDELLYFNSNVLNDFFMNNHTYTMGLKHVNRLDQLYPFIEISLVKAFETNATNIGNLHILYGDHTSMLGVVRLRQLRRKENSHTGWKPVEFSSLDYKPKWKLPYERISYTDKYWRIYEPWLPISPTYSRTDKFFFNYNYPGYLQSYPEMEGYVTLLSNSYDNSMRVIEYLQEKHWLTWKTTAVFMDFTLFNADANIFTICTLLVEQTPFGTILSNARIISAKLHFVAQLGKGGLIVLIIYIIVVIQFFKALVMVIWYEPIKLRSMWTKLDLIIFVLNITVIILVSVQEFMVSQLLAKVESSSKLEFLDFRMPTRLHEWTRNMLGFLVCLTTMRLWRVLQFASVFQLFASTLYSAWQALASTAMIILTFLVGFGIAVVTINGNNADSFSQLFKSIISSLCFSFGFSSQITPNDLFYGGRLLGLVLYLILAFFVALLMTNLFVSIINDYFSRAKRMRDEKHEENINFLQFLRVEYAAIFKFFQRMAIFKMAYKRHNRTVAENIKRILDHKVKLKASEKSESIKHAEYKRRIERLFTVAAIMQTQMELLDHMLFEAENV</sequence>
<evidence type="ECO:0000256" key="4">
    <source>
        <dbReference type="ARBA" id="ARBA00022989"/>
    </source>
</evidence>
<feature type="transmembrane region" description="Helical" evidence="7">
    <location>
        <begin position="413"/>
        <end position="440"/>
    </location>
</feature>
<gene>
    <name evidence="10" type="primary">Dgri\GH14403</name>
    <name evidence="10" type="ORF">Dgri_GH14403</name>
</gene>
<evidence type="ECO:0000256" key="5">
    <source>
        <dbReference type="ARBA" id="ARBA00023136"/>
    </source>
</evidence>
<proteinExistence type="inferred from homology"/>
<keyword evidence="11" id="KW-1185">Reference proteome</keyword>
<dbReference type="InterPro" id="IPR046791">
    <property type="entry name" value="Polycystin_dom"/>
</dbReference>
<evidence type="ECO:0000256" key="6">
    <source>
        <dbReference type="ARBA" id="ARBA00023180"/>
    </source>
</evidence>
<dbReference type="GO" id="GO:0050982">
    <property type="term" value="P:detection of mechanical stimulus"/>
    <property type="evidence" value="ECO:0007669"/>
    <property type="project" value="TreeGrafter"/>
</dbReference>
<dbReference type="PRINTS" id="PR01433">
    <property type="entry name" value="POLYCYSTIN2"/>
</dbReference>
<comment type="similarity">
    <text evidence="2">Belongs to the polycystin family.</text>
</comment>
<dbReference type="AlphaFoldDB" id="B4J1A4"/>
<evidence type="ECO:0000313" key="10">
    <source>
        <dbReference type="EMBL" id="EDV97973.1"/>
    </source>
</evidence>
<feature type="transmembrane region" description="Helical" evidence="7">
    <location>
        <begin position="499"/>
        <end position="522"/>
    </location>
</feature>
<dbReference type="Pfam" id="PF08016">
    <property type="entry name" value="PKD_channel"/>
    <property type="match status" value="1"/>
</dbReference>
<keyword evidence="3 7" id="KW-0812">Transmembrane</keyword>
<dbReference type="Pfam" id="PF20519">
    <property type="entry name" value="Polycystin_dom"/>
    <property type="match status" value="1"/>
</dbReference>
<comment type="subcellular location">
    <subcellularLocation>
        <location evidence="1">Membrane</location>
        <topology evidence="1">Multi-pass membrane protein</topology>
    </subcellularLocation>
</comment>
<feature type="domain" description="Polycystin" evidence="9">
    <location>
        <begin position="169"/>
        <end position="368"/>
    </location>
</feature>
<feature type="domain" description="Polycystin cation channel PKD1/PKD2" evidence="8">
    <location>
        <begin position="369"/>
        <end position="593"/>
    </location>
</feature>
<dbReference type="PANTHER" id="PTHR10877:SF183">
    <property type="entry name" value="AT14535P-RELATED"/>
    <property type="match status" value="1"/>
</dbReference>
<organism evidence="11">
    <name type="scientific">Drosophila grimshawi</name>
    <name type="common">Hawaiian fruit fly</name>
    <name type="synonym">Idiomyia grimshawi</name>
    <dbReference type="NCBI Taxonomy" id="7222"/>
    <lineage>
        <taxon>Eukaryota</taxon>
        <taxon>Metazoa</taxon>
        <taxon>Ecdysozoa</taxon>
        <taxon>Arthropoda</taxon>
        <taxon>Hexapoda</taxon>
        <taxon>Insecta</taxon>
        <taxon>Pterygota</taxon>
        <taxon>Neoptera</taxon>
        <taxon>Endopterygota</taxon>
        <taxon>Diptera</taxon>
        <taxon>Brachycera</taxon>
        <taxon>Muscomorpha</taxon>
        <taxon>Ephydroidea</taxon>
        <taxon>Drosophilidae</taxon>
        <taxon>Drosophila</taxon>
        <taxon>Hawaiian Drosophila</taxon>
    </lineage>
</organism>
<dbReference type="KEGG" id="dgr:6557833"/>
<dbReference type="HOGENOM" id="CLU_022967_0_0_1"/>
<feature type="transmembrane region" description="Helical" evidence="7">
    <location>
        <begin position="42"/>
        <end position="67"/>
    </location>
</feature>
<dbReference type="InParanoid" id="B4J1A4"/>
<reference evidence="10 11" key="1">
    <citation type="journal article" date="2007" name="Nature">
        <title>Evolution of genes and genomes on the Drosophila phylogeny.</title>
        <authorList>
            <consortium name="Drosophila 12 Genomes Consortium"/>
            <person name="Clark A.G."/>
            <person name="Eisen M.B."/>
            <person name="Smith D.R."/>
            <person name="Bergman C.M."/>
            <person name="Oliver B."/>
            <person name="Markow T.A."/>
            <person name="Kaufman T.C."/>
            <person name="Kellis M."/>
            <person name="Gelbart W."/>
            <person name="Iyer V.N."/>
            <person name="Pollard D.A."/>
            <person name="Sackton T.B."/>
            <person name="Larracuente A.M."/>
            <person name="Singh N.D."/>
            <person name="Abad J.P."/>
            <person name="Abt D.N."/>
            <person name="Adryan B."/>
            <person name="Aguade M."/>
            <person name="Akashi H."/>
            <person name="Anderson W.W."/>
            <person name="Aquadro C.F."/>
            <person name="Ardell D.H."/>
            <person name="Arguello R."/>
            <person name="Artieri C.G."/>
            <person name="Barbash D.A."/>
            <person name="Barker D."/>
            <person name="Barsanti P."/>
            <person name="Batterham P."/>
            <person name="Batzoglou S."/>
            <person name="Begun D."/>
            <person name="Bhutkar A."/>
            <person name="Blanco E."/>
            <person name="Bosak S.A."/>
            <person name="Bradley R.K."/>
            <person name="Brand A.D."/>
            <person name="Brent M.R."/>
            <person name="Brooks A.N."/>
            <person name="Brown R.H."/>
            <person name="Butlin R.K."/>
            <person name="Caggese C."/>
            <person name="Calvi B.R."/>
            <person name="Bernardo de Carvalho A."/>
            <person name="Caspi A."/>
            <person name="Castrezana S."/>
            <person name="Celniker S.E."/>
            <person name="Chang J.L."/>
            <person name="Chapple C."/>
            <person name="Chatterji S."/>
            <person name="Chinwalla A."/>
            <person name="Civetta A."/>
            <person name="Clifton S.W."/>
            <person name="Comeron J.M."/>
            <person name="Costello J.C."/>
            <person name="Coyne J.A."/>
            <person name="Daub J."/>
            <person name="David R.G."/>
            <person name="Delcher A.L."/>
            <person name="Delehaunty K."/>
            <person name="Do C.B."/>
            <person name="Ebling H."/>
            <person name="Edwards K."/>
            <person name="Eickbush T."/>
            <person name="Evans J.D."/>
            <person name="Filipski A."/>
            <person name="Findeiss S."/>
            <person name="Freyhult E."/>
            <person name="Fulton L."/>
            <person name="Fulton R."/>
            <person name="Garcia A.C."/>
            <person name="Gardiner A."/>
            <person name="Garfield D.A."/>
            <person name="Garvin B.E."/>
            <person name="Gibson G."/>
            <person name="Gilbert D."/>
            <person name="Gnerre S."/>
            <person name="Godfrey J."/>
            <person name="Good R."/>
            <person name="Gotea V."/>
            <person name="Gravely B."/>
            <person name="Greenberg A.J."/>
            <person name="Griffiths-Jones S."/>
            <person name="Gross S."/>
            <person name="Guigo R."/>
            <person name="Gustafson E.A."/>
            <person name="Haerty W."/>
            <person name="Hahn M.W."/>
            <person name="Halligan D.L."/>
            <person name="Halpern A.L."/>
            <person name="Halter G.M."/>
            <person name="Han M.V."/>
            <person name="Heger A."/>
            <person name="Hillier L."/>
            <person name="Hinrichs A.S."/>
            <person name="Holmes I."/>
            <person name="Hoskins R.A."/>
            <person name="Hubisz M.J."/>
            <person name="Hultmark D."/>
            <person name="Huntley M.A."/>
            <person name="Jaffe D.B."/>
            <person name="Jagadeeshan S."/>
            <person name="Jeck W.R."/>
            <person name="Johnson J."/>
            <person name="Jones C.D."/>
            <person name="Jordan W.C."/>
            <person name="Karpen G.H."/>
            <person name="Kataoka E."/>
            <person name="Keightley P.D."/>
            <person name="Kheradpour P."/>
            <person name="Kirkness E.F."/>
            <person name="Koerich L.B."/>
            <person name="Kristiansen K."/>
            <person name="Kudrna D."/>
            <person name="Kulathinal R.J."/>
            <person name="Kumar S."/>
            <person name="Kwok R."/>
            <person name="Lander E."/>
            <person name="Langley C.H."/>
            <person name="Lapoint R."/>
            <person name="Lazzaro B.P."/>
            <person name="Lee S.J."/>
            <person name="Levesque L."/>
            <person name="Li R."/>
            <person name="Lin C.F."/>
            <person name="Lin M.F."/>
            <person name="Lindblad-Toh K."/>
            <person name="Llopart A."/>
            <person name="Long M."/>
            <person name="Low L."/>
            <person name="Lozovsky E."/>
            <person name="Lu J."/>
            <person name="Luo M."/>
            <person name="Machado C.A."/>
            <person name="Makalowski W."/>
            <person name="Marzo M."/>
            <person name="Matsuda M."/>
            <person name="Matzkin L."/>
            <person name="McAllister B."/>
            <person name="McBride C.S."/>
            <person name="McKernan B."/>
            <person name="McKernan K."/>
            <person name="Mendez-Lago M."/>
            <person name="Minx P."/>
            <person name="Mollenhauer M.U."/>
            <person name="Montooth K."/>
            <person name="Mount S.M."/>
            <person name="Mu X."/>
            <person name="Myers E."/>
            <person name="Negre B."/>
            <person name="Newfeld S."/>
            <person name="Nielsen R."/>
            <person name="Noor M.A."/>
            <person name="O'Grady P."/>
            <person name="Pachter L."/>
            <person name="Papaceit M."/>
            <person name="Parisi M.J."/>
            <person name="Parisi M."/>
            <person name="Parts L."/>
            <person name="Pedersen J.S."/>
            <person name="Pesole G."/>
            <person name="Phillippy A.M."/>
            <person name="Ponting C.P."/>
            <person name="Pop M."/>
            <person name="Porcelli D."/>
            <person name="Powell J.R."/>
            <person name="Prohaska S."/>
            <person name="Pruitt K."/>
            <person name="Puig M."/>
            <person name="Quesneville H."/>
            <person name="Ram K.R."/>
            <person name="Rand D."/>
            <person name="Rasmussen M.D."/>
            <person name="Reed L.K."/>
            <person name="Reenan R."/>
            <person name="Reily A."/>
            <person name="Remington K.A."/>
            <person name="Rieger T.T."/>
            <person name="Ritchie M.G."/>
            <person name="Robin C."/>
            <person name="Rogers Y.H."/>
            <person name="Rohde C."/>
            <person name="Rozas J."/>
            <person name="Rubenfield M.J."/>
            <person name="Ruiz A."/>
            <person name="Russo S."/>
            <person name="Salzberg S.L."/>
            <person name="Sanchez-Gracia A."/>
            <person name="Saranga D.J."/>
            <person name="Sato H."/>
            <person name="Schaeffer S.W."/>
            <person name="Schatz M.C."/>
            <person name="Schlenke T."/>
            <person name="Schwartz R."/>
            <person name="Segarra C."/>
            <person name="Singh R.S."/>
            <person name="Sirot L."/>
            <person name="Sirota M."/>
            <person name="Sisneros N.B."/>
            <person name="Smith C.D."/>
            <person name="Smith T.F."/>
            <person name="Spieth J."/>
            <person name="Stage D.E."/>
            <person name="Stark A."/>
            <person name="Stephan W."/>
            <person name="Strausberg R.L."/>
            <person name="Strempel S."/>
            <person name="Sturgill D."/>
            <person name="Sutton G."/>
            <person name="Sutton G.G."/>
            <person name="Tao W."/>
            <person name="Teichmann S."/>
            <person name="Tobari Y.N."/>
            <person name="Tomimura Y."/>
            <person name="Tsolas J.M."/>
            <person name="Valente V.L."/>
            <person name="Venter E."/>
            <person name="Venter J.C."/>
            <person name="Vicario S."/>
            <person name="Vieira F.G."/>
            <person name="Vilella A.J."/>
            <person name="Villasante A."/>
            <person name="Walenz B."/>
            <person name="Wang J."/>
            <person name="Wasserman M."/>
            <person name="Watts T."/>
            <person name="Wilson D."/>
            <person name="Wilson R.K."/>
            <person name="Wing R.A."/>
            <person name="Wolfner M.F."/>
            <person name="Wong A."/>
            <person name="Wong G.K."/>
            <person name="Wu C.I."/>
            <person name="Wu G."/>
            <person name="Yamamoto D."/>
            <person name="Yang H.P."/>
            <person name="Yang S.P."/>
            <person name="Yorke J.A."/>
            <person name="Yoshida K."/>
            <person name="Zdobnov E."/>
            <person name="Zhang P."/>
            <person name="Zhang Y."/>
            <person name="Zimin A.V."/>
            <person name="Baldwin J."/>
            <person name="Abdouelleil A."/>
            <person name="Abdulkadir J."/>
            <person name="Abebe A."/>
            <person name="Abera B."/>
            <person name="Abreu J."/>
            <person name="Acer S.C."/>
            <person name="Aftuck L."/>
            <person name="Alexander A."/>
            <person name="An P."/>
            <person name="Anderson E."/>
            <person name="Anderson S."/>
            <person name="Arachi H."/>
            <person name="Azer M."/>
            <person name="Bachantsang P."/>
            <person name="Barry A."/>
            <person name="Bayul T."/>
            <person name="Berlin A."/>
            <person name="Bessette D."/>
            <person name="Bloom T."/>
            <person name="Blye J."/>
            <person name="Boguslavskiy L."/>
            <person name="Bonnet C."/>
            <person name="Boukhgalter B."/>
            <person name="Bourzgui I."/>
            <person name="Brown A."/>
            <person name="Cahill P."/>
            <person name="Channer S."/>
            <person name="Cheshatsang Y."/>
            <person name="Chuda L."/>
            <person name="Citroen M."/>
            <person name="Collymore A."/>
            <person name="Cooke P."/>
            <person name="Costello M."/>
            <person name="D'Aco K."/>
            <person name="Daza R."/>
            <person name="De Haan G."/>
            <person name="DeGray S."/>
            <person name="DeMaso C."/>
            <person name="Dhargay N."/>
            <person name="Dooley K."/>
            <person name="Dooley E."/>
            <person name="Doricent M."/>
            <person name="Dorje P."/>
            <person name="Dorjee K."/>
            <person name="Dupes A."/>
            <person name="Elong R."/>
            <person name="Falk J."/>
            <person name="Farina A."/>
            <person name="Faro S."/>
            <person name="Ferguson D."/>
            <person name="Fisher S."/>
            <person name="Foley C.D."/>
            <person name="Franke A."/>
            <person name="Friedrich D."/>
            <person name="Gadbois L."/>
            <person name="Gearin G."/>
            <person name="Gearin C.R."/>
            <person name="Giannoukos G."/>
            <person name="Goode T."/>
            <person name="Graham J."/>
            <person name="Grandbois E."/>
            <person name="Grewal S."/>
            <person name="Gyaltsen K."/>
            <person name="Hafez N."/>
            <person name="Hagos B."/>
            <person name="Hall J."/>
            <person name="Henson C."/>
            <person name="Hollinger A."/>
            <person name="Honan T."/>
            <person name="Huard M.D."/>
            <person name="Hughes L."/>
            <person name="Hurhula B."/>
            <person name="Husby M.E."/>
            <person name="Kamat A."/>
            <person name="Kanga B."/>
            <person name="Kashin S."/>
            <person name="Khazanovich D."/>
            <person name="Kisner P."/>
            <person name="Lance K."/>
            <person name="Lara M."/>
            <person name="Lee W."/>
            <person name="Lennon N."/>
            <person name="Letendre F."/>
            <person name="LeVine R."/>
            <person name="Lipovsky A."/>
            <person name="Liu X."/>
            <person name="Liu J."/>
            <person name="Liu S."/>
            <person name="Lokyitsang T."/>
            <person name="Lokyitsang Y."/>
            <person name="Lubonja R."/>
            <person name="Lui A."/>
            <person name="MacDonald P."/>
            <person name="Magnisalis V."/>
            <person name="Maru K."/>
            <person name="Matthews C."/>
            <person name="McCusker W."/>
            <person name="McDonough S."/>
            <person name="Mehta T."/>
            <person name="Meldrim J."/>
            <person name="Meneus L."/>
            <person name="Mihai O."/>
            <person name="Mihalev A."/>
            <person name="Mihova T."/>
            <person name="Mittelman R."/>
            <person name="Mlenga V."/>
            <person name="Montmayeur A."/>
            <person name="Mulrain L."/>
            <person name="Navidi A."/>
            <person name="Naylor J."/>
            <person name="Negash T."/>
            <person name="Nguyen T."/>
            <person name="Nguyen N."/>
            <person name="Nicol R."/>
            <person name="Norbu C."/>
            <person name="Norbu N."/>
            <person name="Novod N."/>
            <person name="O'Neill B."/>
            <person name="Osman S."/>
            <person name="Markiewicz E."/>
            <person name="Oyono O.L."/>
            <person name="Patti C."/>
            <person name="Phunkhang P."/>
            <person name="Pierre F."/>
            <person name="Priest M."/>
            <person name="Raghuraman S."/>
            <person name="Rege F."/>
            <person name="Reyes R."/>
            <person name="Rise C."/>
            <person name="Rogov P."/>
            <person name="Ross K."/>
            <person name="Ryan E."/>
            <person name="Settipalli S."/>
            <person name="Shea T."/>
            <person name="Sherpa N."/>
            <person name="Shi L."/>
            <person name="Shih D."/>
            <person name="Sparrow T."/>
            <person name="Spaulding J."/>
            <person name="Stalker J."/>
            <person name="Stange-Thomann N."/>
            <person name="Stavropoulos S."/>
            <person name="Stone C."/>
            <person name="Strader C."/>
            <person name="Tesfaye S."/>
            <person name="Thomson T."/>
            <person name="Thoulutsang Y."/>
            <person name="Thoulutsang D."/>
            <person name="Topham K."/>
            <person name="Topping I."/>
            <person name="Tsamla T."/>
            <person name="Vassiliev H."/>
            <person name="Vo A."/>
            <person name="Wangchuk T."/>
            <person name="Wangdi T."/>
            <person name="Weiand M."/>
            <person name="Wilkinson J."/>
            <person name="Wilson A."/>
            <person name="Yadav S."/>
            <person name="Young G."/>
            <person name="Yu Q."/>
            <person name="Zembek L."/>
            <person name="Zhong D."/>
            <person name="Zimmer A."/>
            <person name="Zwirko Z."/>
            <person name="Jaffe D.B."/>
            <person name="Alvarez P."/>
            <person name="Brockman W."/>
            <person name="Butler J."/>
            <person name="Chin C."/>
            <person name="Gnerre S."/>
            <person name="Grabherr M."/>
            <person name="Kleber M."/>
            <person name="Mauceli E."/>
            <person name="MacCallum I."/>
        </authorList>
    </citation>
    <scope>NUCLEOTIDE SEQUENCE [LARGE SCALE GENOMIC DNA]</scope>
    <source>
        <strain evidence="11">Tucson 15287-2541.00</strain>
    </source>
</reference>
<dbReference type="InterPro" id="IPR003915">
    <property type="entry name" value="PKD_2"/>
</dbReference>
<dbReference type="EMBL" id="CH916366">
    <property type="protein sequence ID" value="EDV97973.1"/>
    <property type="molecule type" value="Genomic_DNA"/>
</dbReference>
<name>B4J1A4_DROGR</name>
<dbReference type="OMA" id="WLYGDHT"/>
<dbReference type="InterPro" id="IPR013122">
    <property type="entry name" value="PKD1_2_channel"/>
</dbReference>
<evidence type="ECO:0000256" key="3">
    <source>
        <dbReference type="ARBA" id="ARBA00022692"/>
    </source>
</evidence>